<dbReference type="InterPro" id="IPR043917">
    <property type="entry name" value="DUF5753"/>
</dbReference>
<protein>
    <recommendedName>
        <fullName evidence="1">DUF5753 domain-containing protein</fullName>
    </recommendedName>
</protein>
<organism evidence="2 3">
    <name type="scientific">Streptomyces xanthochromogenes</name>
    <dbReference type="NCBI Taxonomy" id="67384"/>
    <lineage>
        <taxon>Bacteria</taxon>
        <taxon>Bacillati</taxon>
        <taxon>Actinomycetota</taxon>
        <taxon>Actinomycetes</taxon>
        <taxon>Kitasatosporales</taxon>
        <taxon>Streptomycetaceae</taxon>
        <taxon>Streptomyces</taxon>
    </lineage>
</organism>
<name>A0ABQ3AZE1_9ACTN</name>
<dbReference type="Proteomes" id="UP000600946">
    <property type="component" value="Unassembled WGS sequence"/>
</dbReference>
<reference evidence="3" key="1">
    <citation type="journal article" date="2019" name="Int. J. Syst. Evol. Microbiol.">
        <title>The Global Catalogue of Microorganisms (GCM) 10K type strain sequencing project: providing services to taxonomists for standard genome sequencing and annotation.</title>
        <authorList>
            <consortium name="The Broad Institute Genomics Platform"/>
            <consortium name="The Broad Institute Genome Sequencing Center for Infectious Disease"/>
            <person name="Wu L."/>
            <person name="Ma J."/>
        </authorList>
    </citation>
    <scope>NUCLEOTIDE SEQUENCE [LARGE SCALE GENOMIC DNA]</scope>
    <source>
        <strain evidence="3">JCM 4594</strain>
    </source>
</reference>
<accession>A0ABQ3AZE1</accession>
<evidence type="ECO:0000313" key="3">
    <source>
        <dbReference type="Proteomes" id="UP000600946"/>
    </source>
</evidence>
<evidence type="ECO:0000259" key="1">
    <source>
        <dbReference type="Pfam" id="PF19054"/>
    </source>
</evidence>
<gene>
    <name evidence="2" type="ORF">GCM10010326_76040</name>
</gene>
<comment type="caution">
    <text evidence="2">The sequence shown here is derived from an EMBL/GenBank/DDBJ whole genome shotgun (WGS) entry which is preliminary data.</text>
</comment>
<evidence type="ECO:0000313" key="2">
    <source>
        <dbReference type="EMBL" id="GGY70620.1"/>
    </source>
</evidence>
<keyword evidence="3" id="KW-1185">Reference proteome</keyword>
<dbReference type="Pfam" id="PF19054">
    <property type="entry name" value="DUF5753"/>
    <property type="match status" value="1"/>
</dbReference>
<feature type="domain" description="DUF5753" evidence="1">
    <location>
        <begin position="89"/>
        <end position="261"/>
    </location>
</feature>
<proteinExistence type="predicted"/>
<dbReference type="EMBL" id="BMUU01000024">
    <property type="protein sequence ID" value="GGY70620.1"/>
    <property type="molecule type" value="Genomic_DNA"/>
</dbReference>
<sequence length="293" mass="32804">MSIRNAAYATRASIAAVSRWERAESPISTRNLETLLHLYRVPRREKEYLVEHLPPPKYKRGEDTLRGLAGRARYDVWGDVSDEATARYLALVRTADILTEFCMVIPDGLRTRVYRDAILKTGIGRDSQDVPDPLPSWLRRLAWEARRQRRTVLLDEGVLVRPVGGYGAMSEQLWHLAHLIRSETGDGYGLTLRVAPTDHVLTVHLFHHPAELTFDGRSLTADWGLLPRYETNSRVALRLSEGLREAADAAYSREESLARIEAAASAMEPNSLLVQVPHALGPGQHASPGPPRP</sequence>